<evidence type="ECO:0000256" key="1">
    <source>
        <dbReference type="SAM" id="SignalP"/>
    </source>
</evidence>
<name>A0A317QRL3_9ACTN</name>
<feature type="chain" id="PRO_5039493769" description="DUF5642 domain-containing protein" evidence="1">
    <location>
        <begin position="17"/>
        <end position="206"/>
    </location>
</feature>
<sequence>MARRTPVLLVAGCLLAAGCGDDALSAAGLTGSLATGPAGFVAVAARPEPTALCEPAPDGSGTTVPLPAELSGSPGAVSYARAEATLDAWAWSFPREEDAERVVTGAAGSLGGCGYVLSTAHDPDGDGTLDADGSAAQEAAPWSDGHWRGVRVHRQATGPGGSEQVERRLVSAGPVVVLVAHTADDADPAGPATVDAHLRDVAAALG</sequence>
<comment type="caution">
    <text evidence="2">The sequence shown here is derived from an EMBL/GenBank/DDBJ whole genome shotgun (WGS) entry which is preliminary data.</text>
</comment>
<proteinExistence type="predicted"/>
<dbReference type="PROSITE" id="PS51257">
    <property type="entry name" value="PROKAR_LIPOPROTEIN"/>
    <property type="match status" value="1"/>
</dbReference>
<dbReference type="Proteomes" id="UP000246661">
    <property type="component" value="Unassembled WGS sequence"/>
</dbReference>
<evidence type="ECO:0000313" key="2">
    <source>
        <dbReference type="EMBL" id="PWW25256.1"/>
    </source>
</evidence>
<dbReference type="RefSeq" id="WP_110007251.1">
    <property type="nucleotide sequence ID" value="NZ_QGTX01000001.1"/>
</dbReference>
<organism evidence="2 3">
    <name type="scientific">Geodermatophilus normandii</name>
    <dbReference type="NCBI Taxonomy" id="1137989"/>
    <lineage>
        <taxon>Bacteria</taxon>
        <taxon>Bacillati</taxon>
        <taxon>Actinomycetota</taxon>
        <taxon>Actinomycetes</taxon>
        <taxon>Geodermatophilales</taxon>
        <taxon>Geodermatophilaceae</taxon>
        <taxon>Geodermatophilus</taxon>
    </lineage>
</organism>
<protein>
    <recommendedName>
        <fullName evidence="4">DUF5642 domain-containing protein</fullName>
    </recommendedName>
</protein>
<evidence type="ECO:0008006" key="4">
    <source>
        <dbReference type="Google" id="ProtNLM"/>
    </source>
</evidence>
<keyword evidence="1" id="KW-0732">Signal</keyword>
<gene>
    <name evidence="2" type="ORF">JD79_04455</name>
</gene>
<evidence type="ECO:0000313" key="3">
    <source>
        <dbReference type="Proteomes" id="UP000246661"/>
    </source>
</evidence>
<dbReference type="AlphaFoldDB" id="A0A317QRL3"/>
<keyword evidence="3" id="KW-1185">Reference proteome</keyword>
<reference evidence="3" key="1">
    <citation type="submission" date="2018-05" db="EMBL/GenBank/DDBJ databases">
        <authorList>
            <person name="Klenk H.-P."/>
            <person name="Huntemann M."/>
            <person name="Clum A."/>
            <person name="Pillay M."/>
            <person name="Palaniappan K."/>
            <person name="Varghese N."/>
            <person name="Mikhailova N."/>
            <person name="Stamatis D."/>
            <person name="Reddy T."/>
            <person name="Daum C."/>
            <person name="Shapiro N."/>
            <person name="Ivanova N."/>
            <person name="Kyrpides N."/>
            <person name="Woyke T."/>
        </authorList>
    </citation>
    <scope>NUCLEOTIDE SEQUENCE [LARGE SCALE GENOMIC DNA]</scope>
    <source>
        <strain evidence="3">DSM 45417</strain>
    </source>
</reference>
<feature type="signal peptide" evidence="1">
    <location>
        <begin position="1"/>
        <end position="16"/>
    </location>
</feature>
<accession>A0A317QRL3</accession>
<dbReference type="EMBL" id="QGTX01000001">
    <property type="protein sequence ID" value="PWW25256.1"/>
    <property type="molecule type" value="Genomic_DNA"/>
</dbReference>